<dbReference type="AlphaFoldDB" id="A0A6I6N011"/>
<sequence length="189" mass="21331">MSEAKRTPGDILRETRKKDSRTKRTRVLATVDAMKARGETVTFLAVARAADVSRWLVYAEGVREHIEAAMKSQTKAERRTKQAGRDASAASLATDLALVREENKALREERDRLKKAVQRSLGAQLDQVGTKELTARVNELLAAVERITLERDEIRAERDDLKRKLTETEDDLAAARTAGKEMFKRINRT</sequence>
<dbReference type="KEGG" id="sbro:GQF42_24420"/>
<evidence type="ECO:0000256" key="2">
    <source>
        <dbReference type="SAM" id="MobiDB-lite"/>
    </source>
</evidence>
<feature type="compositionally biased region" description="Basic and acidic residues" evidence="2">
    <location>
        <begin position="1"/>
        <end position="17"/>
    </location>
</feature>
<feature type="coiled-coil region" evidence="1">
    <location>
        <begin position="89"/>
        <end position="178"/>
    </location>
</feature>
<dbReference type="Pfam" id="PF19776">
    <property type="entry name" value="DUF6262"/>
    <property type="match status" value="1"/>
</dbReference>
<organism evidence="3 4">
    <name type="scientific">Streptomyces broussonetiae</name>
    <dbReference type="NCBI Taxonomy" id="2686304"/>
    <lineage>
        <taxon>Bacteria</taxon>
        <taxon>Bacillati</taxon>
        <taxon>Actinomycetota</taxon>
        <taxon>Actinomycetes</taxon>
        <taxon>Kitasatosporales</taxon>
        <taxon>Streptomycetaceae</taxon>
        <taxon>Streptomyces</taxon>
    </lineage>
</organism>
<protein>
    <recommendedName>
        <fullName evidence="5">Transposase</fullName>
    </recommendedName>
</protein>
<dbReference type="InterPro" id="IPR046229">
    <property type="entry name" value="TnpC-like"/>
</dbReference>
<evidence type="ECO:0000256" key="1">
    <source>
        <dbReference type="SAM" id="Coils"/>
    </source>
</evidence>
<keyword evidence="4" id="KW-1185">Reference proteome</keyword>
<evidence type="ECO:0008006" key="5">
    <source>
        <dbReference type="Google" id="ProtNLM"/>
    </source>
</evidence>
<dbReference type="EMBL" id="CP047020">
    <property type="protein sequence ID" value="QHA06013.1"/>
    <property type="molecule type" value="Genomic_DNA"/>
</dbReference>
<dbReference type="SUPFAM" id="SSF75704">
    <property type="entry name" value="Mitotic arrest deficient-like 1, Mad1"/>
    <property type="match status" value="1"/>
</dbReference>
<evidence type="ECO:0000313" key="4">
    <source>
        <dbReference type="Proteomes" id="UP000436138"/>
    </source>
</evidence>
<gene>
    <name evidence="3" type="ORF">GQF42_24420</name>
</gene>
<keyword evidence="1" id="KW-0175">Coiled coil</keyword>
<reference evidence="3 4" key="1">
    <citation type="submission" date="2019-12" db="EMBL/GenBank/DDBJ databases">
        <title>Streptomyces sp. strain T44 isolated from rhizosphere soil of Broussonetia papyrifera.</title>
        <authorList>
            <person name="Mo P."/>
        </authorList>
    </citation>
    <scope>NUCLEOTIDE SEQUENCE [LARGE SCALE GENOMIC DNA]</scope>
    <source>
        <strain evidence="3 4">T44</strain>
    </source>
</reference>
<evidence type="ECO:0000313" key="3">
    <source>
        <dbReference type="EMBL" id="QHA06013.1"/>
    </source>
</evidence>
<proteinExistence type="predicted"/>
<dbReference type="RefSeq" id="WP_158923256.1">
    <property type="nucleotide sequence ID" value="NZ_CP047020.1"/>
</dbReference>
<dbReference type="Proteomes" id="UP000436138">
    <property type="component" value="Chromosome"/>
</dbReference>
<accession>A0A6I6N011</accession>
<name>A0A6I6N011_9ACTN</name>
<feature type="region of interest" description="Disordered" evidence="2">
    <location>
        <begin position="1"/>
        <end position="22"/>
    </location>
</feature>